<reference evidence="1 2" key="1">
    <citation type="submission" date="2024-09" db="EMBL/GenBank/DDBJ databases">
        <title>The Natural Products Discovery Center: Release of the First 8490 Sequenced Strains for Exploring Actinobacteria Biosynthetic Diversity.</title>
        <authorList>
            <person name="Kalkreuter E."/>
            <person name="Kautsar S.A."/>
            <person name="Yang D."/>
            <person name="Bader C.D."/>
            <person name="Teijaro C.N."/>
            <person name="Fluegel L."/>
            <person name="Davis C.M."/>
            <person name="Simpson J.R."/>
            <person name="Lauterbach L."/>
            <person name="Steele A.D."/>
            <person name="Gui C."/>
            <person name="Meng S."/>
            <person name="Li G."/>
            <person name="Viehrig K."/>
            <person name="Ye F."/>
            <person name="Su P."/>
            <person name="Kiefer A.F."/>
            <person name="Nichols A."/>
            <person name="Cepeda A.J."/>
            <person name="Yan W."/>
            <person name="Fan B."/>
            <person name="Jiang Y."/>
            <person name="Adhikari A."/>
            <person name="Zheng C.-J."/>
            <person name="Schuster L."/>
            <person name="Cowan T.M."/>
            <person name="Smanski M.J."/>
            <person name="Chevrette M.G."/>
            <person name="De Carvalho L.P.S."/>
            <person name="Shen B."/>
        </authorList>
    </citation>
    <scope>NUCLEOTIDE SEQUENCE [LARGE SCALE GENOMIC DNA]</scope>
    <source>
        <strain evidence="1 2">NPDC057399</strain>
    </source>
</reference>
<gene>
    <name evidence="1" type="ORF">ACFU0X_24765</name>
</gene>
<organism evidence="1 2">
    <name type="scientific">Streptomyces cellulosae</name>
    <dbReference type="NCBI Taxonomy" id="1968"/>
    <lineage>
        <taxon>Bacteria</taxon>
        <taxon>Bacillati</taxon>
        <taxon>Actinomycetota</taxon>
        <taxon>Actinomycetes</taxon>
        <taxon>Kitasatosporales</taxon>
        <taxon>Streptomycetaceae</taxon>
        <taxon>Streptomyces</taxon>
    </lineage>
</organism>
<comment type="caution">
    <text evidence="1">The sequence shown here is derived from an EMBL/GenBank/DDBJ whole genome shotgun (WGS) entry which is preliminary data.</text>
</comment>
<dbReference type="Proteomes" id="UP001600650">
    <property type="component" value="Unassembled WGS sequence"/>
</dbReference>
<dbReference type="RefSeq" id="WP_189902879.1">
    <property type="nucleotide sequence ID" value="NZ_JBHVBU010000083.1"/>
</dbReference>
<dbReference type="EMBL" id="JBHVBU010000083">
    <property type="protein sequence ID" value="MFE7966210.1"/>
    <property type="molecule type" value="Genomic_DNA"/>
</dbReference>
<proteinExistence type="predicted"/>
<keyword evidence="2" id="KW-1185">Reference proteome</keyword>
<evidence type="ECO:0000313" key="2">
    <source>
        <dbReference type="Proteomes" id="UP001600650"/>
    </source>
</evidence>
<name>A0ABW6JPA3_STRCE</name>
<sequence>MAVLALLVPSLMLGVLLMLGRYEDYVLPPREAEPEPRDRPVGGLRG</sequence>
<accession>A0ABW6JPA3</accession>
<evidence type="ECO:0000313" key="1">
    <source>
        <dbReference type="EMBL" id="MFE7966210.1"/>
    </source>
</evidence>
<protein>
    <submittedName>
        <fullName evidence="1">Uncharacterized protein</fullName>
    </submittedName>
</protein>